<keyword evidence="3" id="KW-1185">Reference proteome</keyword>
<accession>A0A066WCC2</accession>
<dbReference type="InParanoid" id="A0A066WCC2"/>
<dbReference type="OMA" id="GVDNWKA"/>
<dbReference type="AlphaFoldDB" id="A0A066WCC2"/>
<dbReference type="OrthoDB" id="74240at2759"/>
<comment type="caution">
    <text evidence="2">The sequence shown here is derived from an EMBL/GenBank/DDBJ whole genome shotgun (WGS) entry which is preliminary data.</text>
</comment>
<feature type="region of interest" description="Disordered" evidence="1">
    <location>
        <begin position="294"/>
        <end position="336"/>
    </location>
</feature>
<dbReference type="GeneID" id="25267619"/>
<proteinExistence type="predicted"/>
<evidence type="ECO:0008006" key="4">
    <source>
        <dbReference type="Google" id="ProtNLM"/>
    </source>
</evidence>
<dbReference type="HOGENOM" id="CLU_659217_0_0_1"/>
<evidence type="ECO:0000313" key="3">
    <source>
        <dbReference type="Proteomes" id="UP000027361"/>
    </source>
</evidence>
<dbReference type="Proteomes" id="UP000027361">
    <property type="component" value="Unassembled WGS sequence"/>
</dbReference>
<evidence type="ECO:0000313" key="2">
    <source>
        <dbReference type="EMBL" id="KDN51366.1"/>
    </source>
</evidence>
<gene>
    <name evidence="2" type="ORF">K437DRAFT_56713</name>
</gene>
<dbReference type="InterPro" id="IPR029063">
    <property type="entry name" value="SAM-dependent_MTases_sf"/>
</dbReference>
<sequence>MASSDRRASRLRVLTTRDDEDDGAELASLRILLPFLALVPSERLVLDLRSSPDDFARLHVRHSTYIQGLDNLDQRYSTLPPRHVAFLIVCDAGDESKIRETFGGRRRNVLGVVLCGGKEHQGDIPGTKMFWDLAEALKLTQTCSVDQLASRRLANPLDRPFLLGKPAPVVVRAAEWAECLRVDARPRETNAKGMKRERLRALDLGCGAGRDIAWLGWSRSTERGRAITWSVRGVDNLKPALQRAWLLMQDFGLSPPSSLPLPTGDGDNSRAAEAHARKCEGLLWAEVTREGTLNALSGSGRGPRKATRLDACSSSSLQKQEKETTSAAPLFPTAQGGSSRLSALPLDHSFRLESQQRLLERHAALADFARAHLSSEAAARATATFDLLVLVRFLPRQLLLALPALTHVGSLVVVSHFFHVGDGMAAIPKGVRADYENPPVDARIKSGDMLCLKHVWEQLPARDHSSTARAQAQEMQQQWDILEQVIEPIEDGRPVQSTIFRRLR</sequence>
<dbReference type="RefSeq" id="XP_013244702.1">
    <property type="nucleotide sequence ID" value="XM_013389248.1"/>
</dbReference>
<evidence type="ECO:0000256" key="1">
    <source>
        <dbReference type="SAM" id="MobiDB-lite"/>
    </source>
</evidence>
<reference evidence="2 3" key="1">
    <citation type="submission" date="2014-05" db="EMBL/GenBank/DDBJ databases">
        <title>Draft genome sequence of a rare smut relative, Tilletiaria anomala UBC 951.</title>
        <authorList>
            <consortium name="DOE Joint Genome Institute"/>
            <person name="Toome M."/>
            <person name="Kuo A."/>
            <person name="Henrissat B."/>
            <person name="Lipzen A."/>
            <person name="Tritt A."/>
            <person name="Yoshinaga Y."/>
            <person name="Zane M."/>
            <person name="Barry K."/>
            <person name="Grigoriev I.V."/>
            <person name="Spatafora J.W."/>
            <person name="Aimea M.C."/>
        </authorList>
    </citation>
    <scope>NUCLEOTIDE SEQUENCE [LARGE SCALE GENOMIC DNA]</scope>
    <source>
        <strain evidence="2 3">UBC 951</strain>
    </source>
</reference>
<name>A0A066WCC2_TILAU</name>
<organism evidence="2 3">
    <name type="scientific">Tilletiaria anomala (strain ATCC 24038 / CBS 436.72 / UBC 951)</name>
    <dbReference type="NCBI Taxonomy" id="1037660"/>
    <lineage>
        <taxon>Eukaryota</taxon>
        <taxon>Fungi</taxon>
        <taxon>Dikarya</taxon>
        <taxon>Basidiomycota</taxon>
        <taxon>Ustilaginomycotina</taxon>
        <taxon>Exobasidiomycetes</taxon>
        <taxon>Georgefischeriales</taxon>
        <taxon>Tilletiariaceae</taxon>
        <taxon>Tilletiaria</taxon>
    </lineage>
</organism>
<dbReference type="SUPFAM" id="SSF53335">
    <property type="entry name" value="S-adenosyl-L-methionine-dependent methyltransferases"/>
    <property type="match status" value="1"/>
</dbReference>
<dbReference type="EMBL" id="JMSN01000017">
    <property type="protein sequence ID" value="KDN51366.1"/>
    <property type="molecule type" value="Genomic_DNA"/>
</dbReference>
<protein>
    <recommendedName>
        <fullName evidence="4">Rhodanese domain-containing protein</fullName>
    </recommendedName>
</protein>